<keyword evidence="1" id="KW-0812">Transmembrane</keyword>
<sequence length="360" mass="38721">MRKKSKIIAAIAAVFVVIGIGGLLWPIDGYIEAPGQADNLAQFVKIDGKTDNSKGRYNITSVYLSKANGLGYLQTLINPHLSFAKTADVTGGESSAVFAKVQNFYMQSAIASAEQVAFKKANQPITTTYQGIYVLNVTKDSHFKKSIQVGDTITAIDGHHFENADGFIKYLANKPKDIRVQIDYLRDGKAGNTSGDTIKLASSKSSEYPNGRSGIGIILTDNVTVKTTPTVTVDPGQIGGPSGGLMFTLQIYDQLTGDKLSRGRNISGTGTMNANGYVGEIGGIDKKVMAAKAAGSTVFFAPYVAPNAEILKYEEKHQTNYQLARQTAKKYAPNVKVVPVRTFDDAVNYLETGKIIQTVN</sequence>
<feature type="domain" description="Lon proteolytic" evidence="2">
    <location>
        <begin position="240"/>
        <end position="302"/>
    </location>
</feature>
<feature type="transmembrane region" description="Helical" evidence="1">
    <location>
        <begin position="7"/>
        <end position="27"/>
    </location>
</feature>
<dbReference type="Pfam" id="PF13180">
    <property type="entry name" value="PDZ_2"/>
    <property type="match status" value="1"/>
</dbReference>
<keyword evidence="1" id="KW-1133">Transmembrane helix</keyword>
<dbReference type="SUPFAM" id="SSF50156">
    <property type="entry name" value="PDZ domain-like"/>
    <property type="match status" value="1"/>
</dbReference>
<evidence type="ECO:0000259" key="2">
    <source>
        <dbReference type="Pfam" id="PF05362"/>
    </source>
</evidence>
<dbReference type="RefSeq" id="WP_100665348.1">
    <property type="nucleotide sequence ID" value="NZ_BJJW01000006.1"/>
</dbReference>
<accession>A0A5A5U213</accession>
<dbReference type="EMBL" id="BJJW01000006">
    <property type="protein sequence ID" value="GDZ83965.1"/>
    <property type="molecule type" value="Genomic_DNA"/>
</dbReference>
<reference evidence="4 5" key="1">
    <citation type="submission" date="2019-04" db="EMBL/GenBank/DDBJ databases">
        <title>A pseudo-fructophilic Leuconostoc citreum strain F192-5 isolated from peel of satsuma mandarin: the first report for isolation and characterization of strain-dependent fructophilic-like characteristics.</title>
        <authorList>
            <person name="Maeno S."/>
            <person name="Tanizawa Y."/>
            <person name="Kajikawa A."/>
            <person name="Kanesaki Y."/>
            <person name="Kubota E."/>
            <person name="Arita M."/>
            <person name="Leon D."/>
            <person name="Endo A."/>
        </authorList>
    </citation>
    <scope>NUCLEOTIDE SEQUENCE [LARGE SCALE GENOMIC DNA]</scope>
    <source>
        <strain evidence="4 5">F192-5</strain>
    </source>
</reference>
<dbReference type="InterPro" id="IPR036034">
    <property type="entry name" value="PDZ_sf"/>
</dbReference>
<dbReference type="InterPro" id="IPR001478">
    <property type="entry name" value="PDZ"/>
</dbReference>
<evidence type="ECO:0000256" key="1">
    <source>
        <dbReference type="SAM" id="Phobius"/>
    </source>
</evidence>
<dbReference type="InterPro" id="IPR014721">
    <property type="entry name" value="Ribsml_uS5_D2-typ_fold_subgr"/>
</dbReference>
<dbReference type="AlphaFoldDB" id="A0A5A5U213"/>
<organism evidence="4 5">
    <name type="scientific">Leuconostoc citreum</name>
    <dbReference type="NCBI Taxonomy" id="33964"/>
    <lineage>
        <taxon>Bacteria</taxon>
        <taxon>Bacillati</taxon>
        <taxon>Bacillota</taxon>
        <taxon>Bacilli</taxon>
        <taxon>Lactobacillales</taxon>
        <taxon>Lactobacillaceae</taxon>
        <taxon>Leuconostoc</taxon>
    </lineage>
</organism>
<dbReference type="InterPro" id="IPR020568">
    <property type="entry name" value="Ribosomal_Su5_D2-typ_SF"/>
</dbReference>
<keyword evidence="1" id="KW-0472">Membrane</keyword>
<feature type="domain" description="PDZ" evidence="3">
    <location>
        <begin position="128"/>
        <end position="190"/>
    </location>
</feature>
<dbReference type="Gene3D" id="3.30.230.10">
    <property type="match status" value="1"/>
</dbReference>
<dbReference type="Proteomes" id="UP000323274">
    <property type="component" value="Unassembled WGS sequence"/>
</dbReference>
<name>A0A5A5U213_LEUCI</name>
<evidence type="ECO:0000313" key="4">
    <source>
        <dbReference type="EMBL" id="GDZ83965.1"/>
    </source>
</evidence>
<dbReference type="SUPFAM" id="SSF54211">
    <property type="entry name" value="Ribosomal protein S5 domain 2-like"/>
    <property type="match status" value="1"/>
</dbReference>
<dbReference type="InterPro" id="IPR008269">
    <property type="entry name" value="Lon_proteolytic"/>
</dbReference>
<proteinExistence type="predicted"/>
<gene>
    <name evidence="4" type="primary">lon</name>
    <name evidence="4" type="ORF">LCIT_12070</name>
</gene>
<dbReference type="GO" id="GO:0004252">
    <property type="term" value="F:serine-type endopeptidase activity"/>
    <property type="evidence" value="ECO:0007669"/>
    <property type="project" value="InterPro"/>
</dbReference>
<dbReference type="GO" id="GO:0006508">
    <property type="term" value="P:proteolysis"/>
    <property type="evidence" value="ECO:0007669"/>
    <property type="project" value="InterPro"/>
</dbReference>
<dbReference type="NCBIfam" id="NF041438">
    <property type="entry name" value="SepM_fam_S16"/>
    <property type="match status" value="1"/>
</dbReference>
<evidence type="ECO:0000313" key="5">
    <source>
        <dbReference type="Proteomes" id="UP000323274"/>
    </source>
</evidence>
<dbReference type="Pfam" id="PF05362">
    <property type="entry name" value="Lon_C"/>
    <property type="match status" value="1"/>
</dbReference>
<comment type="caution">
    <text evidence="4">The sequence shown here is derived from an EMBL/GenBank/DDBJ whole genome shotgun (WGS) entry which is preliminary data.</text>
</comment>
<evidence type="ECO:0000259" key="3">
    <source>
        <dbReference type="Pfam" id="PF13180"/>
    </source>
</evidence>
<dbReference type="GO" id="GO:0004176">
    <property type="term" value="F:ATP-dependent peptidase activity"/>
    <property type="evidence" value="ECO:0007669"/>
    <property type="project" value="InterPro"/>
</dbReference>
<protein>
    <submittedName>
        <fullName evidence="4">Peptidase</fullName>
    </submittedName>
</protein>